<sequence length="235" mass="24742">MKKLNYILFFIFIHTGVFYGQVGVGTTSPRAALEVSNTTGGGVLVPKYALSGSNDTSTVSNPNGFSLEVGTLVYNTTQVTGTNALAEGFVFWSGSSWTHIVPSTQLMMRRFTAGGIGGNGTVFNFPSESFNNISGASYSGTSITLPTGLYKVSSELRLNSNNTVDWQARLNGVAINGSIVGSTNPTTFNTNASEVQQLAIFEITAATGTLDFIVTGGVGASTLTNQCYVLIEKIN</sequence>
<dbReference type="EMBL" id="FZNY01000003">
    <property type="protein sequence ID" value="SNR85299.1"/>
    <property type="molecule type" value="Genomic_DNA"/>
</dbReference>
<organism evidence="1 2">
    <name type="scientific">Dokdonia pacifica</name>
    <dbReference type="NCBI Taxonomy" id="1627892"/>
    <lineage>
        <taxon>Bacteria</taxon>
        <taxon>Pseudomonadati</taxon>
        <taxon>Bacteroidota</taxon>
        <taxon>Flavobacteriia</taxon>
        <taxon>Flavobacteriales</taxon>
        <taxon>Flavobacteriaceae</taxon>
        <taxon>Dokdonia</taxon>
    </lineage>
</organism>
<reference evidence="1 2" key="1">
    <citation type="submission" date="2017-06" db="EMBL/GenBank/DDBJ databases">
        <authorList>
            <person name="Kim H.J."/>
            <person name="Triplett B.A."/>
        </authorList>
    </citation>
    <scope>NUCLEOTIDE SEQUENCE [LARGE SCALE GENOMIC DNA]</scope>
    <source>
        <strain evidence="1 2">DSM 25597</strain>
    </source>
</reference>
<evidence type="ECO:0000313" key="1">
    <source>
        <dbReference type="EMBL" id="SNR85299.1"/>
    </source>
</evidence>
<evidence type="ECO:0000313" key="2">
    <source>
        <dbReference type="Proteomes" id="UP000198379"/>
    </source>
</evidence>
<dbReference type="Proteomes" id="UP000198379">
    <property type="component" value="Unassembled WGS sequence"/>
</dbReference>
<keyword evidence="2" id="KW-1185">Reference proteome</keyword>
<dbReference type="OrthoDB" id="1145211at2"/>
<proteinExistence type="predicted"/>
<name>A0A238ZQ34_9FLAO</name>
<dbReference type="RefSeq" id="WP_089371722.1">
    <property type="nucleotide sequence ID" value="NZ_BMEP01000001.1"/>
</dbReference>
<accession>A0A238ZQ34</accession>
<protein>
    <submittedName>
        <fullName evidence="1">Uncharacterized protein</fullName>
    </submittedName>
</protein>
<gene>
    <name evidence="1" type="ORF">SAMN06265376_103414</name>
</gene>
<dbReference type="AlphaFoldDB" id="A0A238ZQ34"/>